<organism evidence="8 9">
    <name type="scientific">Flavobacterium subsaxonicum WB 4.1-42 = DSM 21790</name>
    <dbReference type="NCBI Taxonomy" id="1121898"/>
    <lineage>
        <taxon>Bacteria</taxon>
        <taxon>Pseudomonadati</taxon>
        <taxon>Bacteroidota</taxon>
        <taxon>Flavobacteriia</taxon>
        <taxon>Flavobacteriales</taxon>
        <taxon>Flavobacteriaceae</taxon>
        <taxon>Flavobacterium</taxon>
    </lineage>
</organism>
<dbReference type="Gene3D" id="1.10.520.20">
    <property type="entry name" value="N-terminal domain of the delta subunit of the F1F0-ATP synthase"/>
    <property type="match status" value="1"/>
</dbReference>
<sequence length="177" mass="19353">MTGSRAAIRYAKAILEMAQATGAAAQVGEDMATIATTINNNKELHDFINNPTIKLQVKQSALTEVFATTQNITQGLFRLLFENQRFEILGQIAEQYGLQLNAANGFEVATVTTAFEITPELEAKVLEKVKEISDKKITLVNVVDPAIIGGFILRVGDKQYNASVAGRLLNLKRELSN</sequence>
<comment type="similarity">
    <text evidence="7">Belongs to the ATPase delta chain family.</text>
</comment>
<dbReference type="Proteomes" id="UP000030111">
    <property type="component" value="Unassembled WGS sequence"/>
</dbReference>
<evidence type="ECO:0000256" key="1">
    <source>
        <dbReference type="ARBA" id="ARBA00004370"/>
    </source>
</evidence>
<dbReference type="RefSeq" id="WP_026992762.1">
    <property type="nucleotide sequence ID" value="NZ_JRLY01000008.1"/>
</dbReference>
<dbReference type="InterPro" id="IPR020781">
    <property type="entry name" value="ATPase_OSCP/d_CS"/>
</dbReference>
<keyword evidence="7" id="KW-0139">CF(1)</keyword>
<dbReference type="PRINTS" id="PR00125">
    <property type="entry name" value="ATPASEDELTA"/>
</dbReference>
<keyword evidence="4 7" id="KW-0406">Ion transport</keyword>
<comment type="caution">
    <text evidence="8">The sequence shown here is derived from an EMBL/GenBank/DDBJ whole genome shotgun (WGS) entry which is preliminary data.</text>
</comment>
<name>A0A0A2MK94_9FLAO</name>
<dbReference type="eggNOG" id="COG0712">
    <property type="taxonomic scope" value="Bacteria"/>
</dbReference>
<evidence type="ECO:0000256" key="5">
    <source>
        <dbReference type="ARBA" id="ARBA00023136"/>
    </source>
</evidence>
<dbReference type="STRING" id="1121898.GCA_000422725_02403"/>
<evidence type="ECO:0000313" key="8">
    <source>
        <dbReference type="EMBL" id="KGO92679.1"/>
    </source>
</evidence>
<dbReference type="PROSITE" id="PS00389">
    <property type="entry name" value="ATPASE_DELTA"/>
    <property type="match status" value="1"/>
</dbReference>
<dbReference type="InterPro" id="IPR026015">
    <property type="entry name" value="ATP_synth_OSCP/delta_N_sf"/>
</dbReference>
<proteinExistence type="inferred from homology"/>
<dbReference type="EMBL" id="JRLY01000008">
    <property type="protein sequence ID" value="KGO92679.1"/>
    <property type="molecule type" value="Genomic_DNA"/>
</dbReference>
<dbReference type="OrthoDB" id="9802471at2"/>
<keyword evidence="3 7" id="KW-0375">Hydrogen ion transport</keyword>
<dbReference type="InterPro" id="IPR000711">
    <property type="entry name" value="ATPase_OSCP/dsu"/>
</dbReference>
<evidence type="ECO:0000256" key="7">
    <source>
        <dbReference type="HAMAP-Rule" id="MF_01416"/>
    </source>
</evidence>
<dbReference type="AlphaFoldDB" id="A0A0A2MK94"/>
<keyword evidence="5 7" id="KW-0472">Membrane</keyword>
<evidence type="ECO:0000256" key="3">
    <source>
        <dbReference type="ARBA" id="ARBA00022781"/>
    </source>
</evidence>
<reference evidence="8 9" key="1">
    <citation type="submission" date="2013-09" db="EMBL/GenBank/DDBJ databases">
        <authorList>
            <person name="Zeng Z."/>
            <person name="Chen C."/>
        </authorList>
    </citation>
    <scope>NUCLEOTIDE SEQUENCE [LARGE SCALE GENOMIC DNA]</scope>
    <source>
        <strain evidence="8 9">WB 4.1-42</strain>
    </source>
</reference>
<dbReference type="PANTHER" id="PTHR11910">
    <property type="entry name" value="ATP SYNTHASE DELTA CHAIN"/>
    <property type="match status" value="1"/>
</dbReference>
<gene>
    <name evidence="7" type="primary">atpH</name>
    <name evidence="8" type="ORF">Q766_11190</name>
</gene>
<keyword evidence="6 7" id="KW-0066">ATP synthesis</keyword>
<dbReference type="SUPFAM" id="SSF47928">
    <property type="entry name" value="N-terminal domain of the delta subunit of the F1F0-ATP synthase"/>
    <property type="match status" value="1"/>
</dbReference>
<comment type="subcellular location">
    <subcellularLocation>
        <location evidence="7">Cell membrane</location>
        <topology evidence="7">Peripheral membrane protein</topology>
    </subcellularLocation>
    <subcellularLocation>
        <location evidence="1">Membrane</location>
    </subcellularLocation>
</comment>
<dbReference type="GO" id="GO:0046933">
    <property type="term" value="F:proton-transporting ATP synthase activity, rotational mechanism"/>
    <property type="evidence" value="ECO:0007669"/>
    <property type="project" value="UniProtKB-UniRule"/>
</dbReference>
<comment type="function">
    <text evidence="7">F(1)F(0) ATP synthase produces ATP from ADP in the presence of a proton or sodium gradient. F-type ATPases consist of two structural domains, F(1) containing the extramembraneous catalytic core and F(0) containing the membrane proton channel, linked together by a central stalk and a peripheral stalk. During catalysis, ATP synthesis in the catalytic domain of F(1) is coupled via a rotary mechanism of the central stalk subunits to proton translocation.</text>
</comment>
<evidence type="ECO:0000256" key="6">
    <source>
        <dbReference type="ARBA" id="ARBA00023310"/>
    </source>
</evidence>
<dbReference type="NCBIfam" id="TIGR01145">
    <property type="entry name" value="ATP_synt_delta"/>
    <property type="match status" value="1"/>
</dbReference>
<keyword evidence="7" id="KW-1003">Cell membrane</keyword>
<keyword evidence="9" id="KW-1185">Reference proteome</keyword>
<evidence type="ECO:0000256" key="4">
    <source>
        <dbReference type="ARBA" id="ARBA00023065"/>
    </source>
</evidence>
<protein>
    <recommendedName>
        <fullName evidence="7">ATP synthase subunit delta</fullName>
    </recommendedName>
    <alternativeName>
        <fullName evidence="7">ATP synthase F(1) sector subunit delta</fullName>
    </alternativeName>
    <alternativeName>
        <fullName evidence="7">F-type ATPase subunit delta</fullName>
        <shortName evidence="7">F-ATPase subunit delta</shortName>
    </alternativeName>
</protein>
<dbReference type="HAMAP" id="MF_01416">
    <property type="entry name" value="ATP_synth_delta_bact"/>
    <property type="match status" value="1"/>
</dbReference>
<evidence type="ECO:0000313" key="9">
    <source>
        <dbReference type="Proteomes" id="UP000030111"/>
    </source>
</evidence>
<comment type="function">
    <text evidence="7">This protein is part of the stalk that links CF(0) to CF(1). It either transmits conformational changes from CF(0) to CF(1) or is implicated in proton conduction.</text>
</comment>
<dbReference type="Pfam" id="PF00213">
    <property type="entry name" value="OSCP"/>
    <property type="match status" value="1"/>
</dbReference>
<accession>A0A0A2MK94</accession>
<dbReference type="GO" id="GO:0005886">
    <property type="term" value="C:plasma membrane"/>
    <property type="evidence" value="ECO:0007669"/>
    <property type="project" value="UniProtKB-SubCell"/>
</dbReference>
<evidence type="ECO:0000256" key="2">
    <source>
        <dbReference type="ARBA" id="ARBA00022448"/>
    </source>
</evidence>
<keyword evidence="2 7" id="KW-0813">Transport</keyword>
<dbReference type="GO" id="GO:0045259">
    <property type="term" value="C:proton-transporting ATP synthase complex"/>
    <property type="evidence" value="ECO:0007669"/>
    <property type="project" value="UniProtKB-KW"/>
</dbReference>